<evidence type="ECO:0000313" key="2">
    <source>
        <dbReference type="Proteomes" id="UP000009047"/>
    </source>
</evidence>
<organism evidence="1 2">
    <name type="scientific">Desulfarculus baarsii (strain ATCC 33931 / DSM 2075 / LMG 7858 / VKM B-1802 / 2st14)</name>
    <dbReference type="NCBI Taxonomy" id="644282"/>
    <lineage>
        <taxon>Bacteria</taxon>
        <taxon>Pseudomonadati</taxon>
        <taxon>Thermodesulfobacteriota</taxon>
        <taxon>Desulfarculia</taxon>
        <taxon>Desulfarculales</taxon>
        <taxon>Desulfarculaceae</taxon>
        <taxon>Desulfarculus</taxon>
    </lineage>
</organism>
<gene>
    <name evidence="1" type="ordered locus">Deba_2760</name>
</gene>
<keyword evidence="1" id="KW-0413">Isomerase</keyword>
<proteinExistence type="predicted"/>
<dbReference type="AlphaFoldDB" id="E1QKM1"/>
<name>E1QKM1_DESB2</name>
<dbReference type="Gene3D" id="3.20.20.150">
    <property type="entry name" value="Divalent-metal-dependent TIM barrel enzymes"/>
    <property type="match status" value="1"/>
</dbReference>
<dbReference type="RefSeq" id="WP_013259553.1">
    <property type="nucleotide sequence ID" value="NC_014365.1"/>
</dbReference>
<dbReference type="HOGENOM" id="CLU_046677_0_0_7"/>
<dbReference type="KEGG" id="dbr:Deba_2760"/>
<dbReference type="InterPro" id="IPR036237">
    <property type="entry name" value="Xyl_isomerase-like_sf"/>
</dbReference>
<keyword evidence="2" id="KW-1185">Reference proteome</keyword>
<dbReference type="Proteomes" id="UP000009047">
    <property type="component" value="Chromosome"/>
</dbReference>
<dbReference type="STRING" id="644282.Deba_2760"/>
<dbReference type="EMBL" id="CP002085">
    <property type="protein sequence ID" value="ADK86114.1"/>
    <property type="molecule type" value="Genomic_DNA"/>
</dbReference>
<evidence type="ECO:0000313" key="1">
    <source>
        <dbReference type="EMBL" id="ADK86114.1"/>
    </source>
</evidence>
<protein>
    <submittedName>
        <fullName evidence="1">Xylose isomerase domain protein TIM barrel</fullName>
    </submittedName>
</protein>
<sequence length="337" mass="38280">MKLLLNATTWRSDMDIVGQDWSVGRRLMDQFGFDGFEIYPTPGYPLETIPPDLARGLHLRFFVMLWDLWRGDLEGLRATFGDLETARLFYGGLERQAVVDCYAGQLAWGRQVGAEYAVFHAAQADLRGLMDWRFPWTWQETIDMSAEIVNQACAGRAPGMPILFENLWWPGGLRLLERAEVERLAERLTIDDWGLALDTGHLLNTNPDLADEAQGVDYIVKVVRDLGPLARRIRAVHLTRSLSGHYVRQCQSGQVAPPPAEGDFWDRMAAAQIHVGRIDQHEAFETAEIGRLFELIEPDWVVFEFTYHSLDHWRGKIARQCAATAGLFDGRPRVGKN</sequence>
<dbReference type="eggNOG" id="COG1082">
    <property type="taxonomic scope" value="Bacteria"/>
</dbReference>
<reference evidence="1 2" key="1">
    <citation type="journal article" date="2010" name="Stand. Genomic Sci.">
        <title>Complete genome sequence of Desulfarculus baarsii type strain (2st14).</title>
        <authorList>
            <person name="Sun H."/>
            <person name="Spring S."/>
            <person name="Lapidus A."/>
            <person name="Davenport K."/>
            <person name="Del Rio T.G."/>
            <person name="Tice H."/>
            <person name="Nolan M."/>
            <person name="Copeland A."/>
            <person name="Cheng J.F."/>
            <person name="Lucas S."/>
            <person name="Tapia R."/>
            <person name="Goodwin L."/>
            <person name="Pitluck S."/>
            <person name="Ivanova N."/>
            <person name="Pagani I."/>
            <person name="Mavromatis K."/>
            <person name="Ovchinnikova G."/>
            <person name="Pati A."/>
            <person name="Chen A."/>
            <person name="Palaniappan K."/>
            <person name="Hauser L."/>
            <person name="Chang Y.J."/>
            <person name="Jeffries C.D."/>
            <person name="Detter J.C."/>
            <person name="Han C."/>
            <person name="Rohde M."/>
            <person name="Brambilla E."/>
            <person name="Goker M."/>
            <person name="Woyke T."/>
            <person name="Bristow J."/>
            <person name="Eisen J.A."/>
            <person name="Markowitz V."/>
            <person name="Hugenholtz P."/>
            <person name="Kyrpides N.C."/>
            <person name="Klenk H.P."/>
            <person name="Land M."/>
        </authorList>
    </citation>
    <scope>NUCLEOTIDE SEQUENCE [LARGE SCALE GENOMIC DNA]</scope>
    <source>
        <strain evidence="2">ATCC 33931 / DSM 2075 / LMG 7858 / VKM B-1802 / 2st14</strain>
    </source>
</reference>
<dbReference type="GO" id="GO:0016853">
    <property type="term" value="F:isomerase activity"/>
    <property type="evidence" value="ECO:0007669"/>
    <property type="project" value="UniProtKB-KW"/>
</dbReference>
<accession>E1QKM1</accession>
<dbReference type="SUPFAM" id="SSF51658">
    <property type="entry name" value="Xylose isomerase-like"/>
    <property type="match status" value="1"/>
</dbReference>